<dbReference type="EMBL" id="JAUYVO010000003">
    <property type="protein sequence ID" value="MDP2522041.1"/>
    <property type="molecule type" value="Genomic_DNA"/>
</dbReference>
<dbReference type="RefSeq" id="WP_305450365.1">
    <property type="nucleotide sequence ID" value="NZ_JAUYVO010000003.1"/>
</dbReference>
<feature type="signal peptide" evidence="2">
    <location>
        <begin position="1"/>
        <end position="21"/>
    </location>
</feature>
<reference evidence="3" key="1">
    <citation type="submission" date="2023-07" db="EMBL/GenBank/DDBJ databases">
        <title>Genome content predicts the carbon catabolic preferences of heterotrophic bacteria.</title>
        <authorList>
            <person name="Gralka M."/>
        </authorList>
    </citation>
    <scope>NUCLEOTIDE SEQUENCE</scope>
    <source>
        <strain evidence="3">5G01</strain>
    </source>
</reference>
<keyword evidence="4" id="KW-1185">Reference proteome</keyword>
<feature type="compositionally biased region" description="Gly residues" evidence="1">
    <location>
        <begin position="164"/>
        <end position="176"/>
    </location>
</feature>
<feature type="region of interest" description="Disordered" evidence="1">
    <location>
        <begin position="154"/>
        <end position="176"/>
    </location>
</feature>
<protein>
    <submittedName>
        <fullName evidence="3">Uncharacterized protein</fullName>
    </submittedName>
</protein>
<organism evidence="3 4">
    <name type="scientific">Neptunomonas phycophila</name>
    <dbReference type="NCBI Taxonomy" id="1572645"/>
    <lineage>
        <taxon>Bacteria</taxon>
        <taxon>Pseudomonadati</taxon>
        <taxon>Pseudomonadota</taxon>
        <taxon>Gammaproteobacteria</taxon>
        <taxon>Oceanospirillales</taxon>
        <taxon>Oceanospirillaceae</taxon>
        <taxon>Neptunomonas</taxon>
    </lineage>
</organism>
<comment type="caution">
    <text evidence="3">The sequence shown here is derived from an EMBL/GenBank/DDBJ whole genome shotgun (WGS) entry which is preliminary data.</text>
</comment>
<evidence type="ECO:0000256" key="2">
    <source>
        <dbReference type="SAM" id="SignalP"/>
    </source>
</evidence>
<feature type="chain" id="PRO_5047217883" evidence="2">
    <location>
        <begin position="22"/>
        <end position="176"/>
    </location>
</feature>
<evidence type="ECO:0000313" key="3">
    <source>
        <dbReference type="EMBL" id="MDP2522041.1"/>
    </source>
</evidence>
<sequence length="176" mass="17551">MRAFAIIAIISLLTLPAYVSADVAEDIQRNQPTSVVVANAADLTYSELFTSAYAANPLQVPNIVAVTVTNIPDDTPTIVESAIQVAPELLDEIITAAIQAAPTLAPIIVSIAVQYGADPDAIAALAIAASPEVDPTAVTEATAAGIVIPPNTTGTVPTPAALAGNGGGGGNTASPN</sequence>
<name>A0ABT9ESJ9_9GAMM</name>
<accession>A0ABT9ESJ9</accession>
<keyword evidence="2" id="KW-0732">Signal</keyword>
<evidence type="ECO:0000313" key="4">
    <source>
        <dbReference type="Proteomes" id="UP001177341"/>
    </source>
</evidence>
<gene>
    <name evidence="3" type="ORF">Q8W30_05595</name>
</gene>
<proteinExistence type="predicted"/>
<dbReference type="Proteomes" id="UP001177341">
    <property type="component" value="Unassembled WGS sequence"/>
</dbReference>
<evidence type="ECO:0000256" key="1">
    <source>
        <dbReference type="SAM" id="MobiDB-lite"/>
    </source>
</evidence>